<comment type="caution">
    <text evidence="3">The sequence shown here is derived from an EMBL/GenBank/DDBJ whole genome shotgun (WGS) entry which is preliminary data.</text>
</comment>
<keyword evidence="1" id="KW-0175">Coiled coil</keyword>
<feature type="coiled-coil region" evidence="1">
    <location>
        <begin position="85"/>
        <end position="112"/>
    </location>
</feature>
<sequence length="527" mass="59480">MADKLTEELTKILRDRDIPFDRDAFKSALQDPERQTAIREWMEEYLAPECLLTKDELAMYSTLTKSEDADIIAAQDLSAVQGLNEAEIRNAIEELRRSTAAIENQSEALKLQHNAMSALVKNSQRTSQARSQATNTQHKKWHAEIVHVSRAVEDLSQNLTYQMADLEQQAKVSEGTVKQTVDSILRSDDKLLESLQKLASDLDPIQSNDEETMARVRELSARLIKYTVEGVRTKLDRIYSEALHPSESSGDDDSQEVHELQEELESLYSEILPVAQMSAEQQFLQPALRTVAATTGQIQKRAARAVEYIHKCLTFLVNRLELFLERAQEDQCHKMTLRAVLESAKQEISRVEKIAAISTAASPAKPNTQRRRTSSAASTSRMKVNRRHSSGVELEDVDPEQQIARILGVTLPEESLSDHDRSQALEKVLADRLTKLDIHATNLQTTTQSSIATHLLDSQLTLQLLQDSLLAETLYHKVRLLDPDIESSVSMFEQEIDDLQADLGGLDLQPLQARNVDREQFLARWSH</sequence>
<name>A0A9P7YI07_9HELO</name>
<protein>
    <recommendedName>
        <fullName evidence="5">HAUS augmin-like complex subunit 3 N-terminal domain-containing protein</fullName>
    </recommendedName>
</protein>
<gene>
    <name evidence="3" type="ORF">BJ875DRAFT_377471</name>
</gene>
<dbReference type="AlphaFoldDB" id="A0A9P7YI07"/>
<feature type="region of interest" description="Disordered" evidence="2">
    <location>
        <begin position="359"/>
        <end position="395"/>
    </location>
</feature>
<evidence type="ECO:0000256" key="1">
    <source>
        <dbReference type="SAM" id="Coils"/>
    </source>
</evidence>
<reference evidence="3" key="1">
    <citation type="journal article" date="2021" name="IMA Fungus">
        <title>Genomic characterization of three marine fungi, including Emericellopsis atlantica sp. nov. with signatures of a generalist lifestyle and marine biomass degradation.</title>
        <authorList>
            <person name="Hagestad O.C."/>
            <person name="Hou L."/>
            <person name="Andersen J.H."/>
            <person name="Hansen E.H."/>
            <person name="Altermark B."/>
            <person name="Li C."/>
            <person name="Kuhnert E."/>
            <person name="Cox R.J."/>
            <person name="Crous P.W."/>
            <person name="Spatafora J.W."/>
            <person name="Lail K."/>
            <person name="Amirebrahimi M."/>
            <person name="Lipzen A."/>
            <person name="Pangilinan J."/>
            <person name="Andreopoulos W."/>
            <person name="Hayes R.D."/>
            <person name="Ng V."/>
            <person name="Grigoriev I.V."/>
            <person name="Jackson S.A."/>
            <person name="Sutton T.D.S."/>
            <person name="Dobson A.D.W."/>
            <person name="Rama T."/>
        </authorList>
    </citation>
    <scope>NUCLEOTIDE SEQUENCE</scope>
    <source>
        <strain evidence="3">TRa018bII</strain>
    </source>
</reference>
<accession>A0A9P7YI07</accession>
<evidence type="ECO:0000313" key="3">
    <source>
        <dbReference type="EMBL" id="KAG9233961.1"/>
    </source>
</evidence>
<proteinExistence type="predicted"/>
<dbReference type="EMBL" id="MU251480">
    <property type="protein sequence ID" value="KAG9233961.1"/>
    <property type="molecule type" value="Genomic_DNA"/>
</dbReference>
<dbReference type="OrthoDB" id="5314201at2759"/>
<keyword evidence="4" id="KW-1185">Reference proteome</keyword>
<dbReference type="Proteomes" id="UP000824998">
    <property type="component" value="Unassembled WGS sequence"/>
</dbReference>
<evidence type="ECO:0000256" key="2">
    <source>
        <dbReference type="SAM" id="MobiDB-lite"/>
    </source>
</evidence>
<organism evidence="3 4">
    <name type="scientific">Amylocarpus encephaloides</name>
    <dbReference type="NCBI Taxonomy" id="45428"/>
    <lineage>
        <taxon>Eukaryota</taxon>
        <taxon>Fungi</taxon>
        <taxon>Dikarya</taxon>
        <taxon>Ascomycota</taxon>
        <taxon>Pezizomycotina</taxon>
        <taxon>Leotiomycetes</taxon>
        <taxon>Helotiales</taxon>
        <taxon>Helotiales incertae sedis</taxon>
        <taxon>Amylocarpus</taxon>
    </lineage>
</organism>
<evidence type="ECO:0008006" key="5">
    <source>
        <dbReference type="Google" id="ProtNLM"/>
    </source>
</evidence>
<evidence type="ECO:0000313" key="4">
    <source>
        <dbReference type="Proteomes" id="UP000824998"/>
    </source>
</evidence>